<gene>
    <name evidence="1" type="ORF">DFQ45_1074</name>
</gene>
<dbReference type="Proteomes" id="UP000294575">
    <property type="component" value="Unassembled WGS sequence"/>
</dbReference>
<dbReference type="EMBL" id="SNYK01000007">
    <property type="protein sequence ID" value="TDQ37502.1"/>
    <property type="molecule type" value="Genomic_DNA"/>
</dbReference>
<keyword evidence="2" id="KW-1185">Reference proteome</keyword>
<evidence type="ECO:0000313" key="1">
    <source>
        <dbReference type="EMBL" id="TDQ37502.1"/>
    </source>
</evidence>
<accession>A0A4R6TXJ3</accession>
<name>A0A4R6TXJ3_9GAMM</name>
<proteinExistence type="predicted"/>
<comment type="caution">
    <text evidence="1">The sequence shown here is derived from an EMBL/GenBank/DDBJ whole genome shotgun (WGS) entry which is preliminary data.</text>
</comment>
<dbReference type="AlphaFoldDB" id="A0A4R6TXJ3"/>
<protein>
    <submittedName>
        <fullName evidence="1">Uncharacterized protein</fullName>
    </submittedName>
</protein>
<evidence type="ECO:0000313" key="2">
    <source>
        <dbReference type="Proteomes" id="UP000294575"/>
    </source>
</evidence>
<sequence length="69" mass="7890">MQPVHSLAAYGDGLFEQRMLREAWTARTGQRFIVGIHSDEAIYRYLMDNVIISITRPSSWVAKPWPAAI</sequence>
<organism evidence="1 2">
    <name type="scientific">Thiopseudomonas denitrificans</name>
    <dbReference type="NCBI Taxonomy" id="1501432"/>
    <lineage>
        <taxon>Bacteria</taxon>
        <taxon>Pseudomonadati</taxon>
        <taxon>Pseudomonadota</taxon>
        <taxon>Gammaproteobacteria</taxon>
        <taxon>Pseudomonadales</taxon>
        <taxon>Pseudomonadaceae</taxon>
        <taxon>Thiopseudomonas</taxon>
    </lineage>
</organism>
<reference evidence="1 2" key="1">
    <citation type="submission" date="2019-03" db="EMBL/GenBank/DDBJ databases">
        <title>Genomic Encyclopedia of Type Strains, Phase IV (KMG-IV): sequencing the most valuable type-strain genomes for metagenomic binning, comparative biology and taxonomic classification.</title>
        <authorList>
            <person name="Goeker M."/>
        </authorList>
    </citation>
    <scope>NUCLEOTIDE SEQUENCE [LARGE SCALE GENOMIC DNA]</scope>
    <source>
        <strain evidence="1 2">DSM 28679</strain>
    </source>
</reference>